<dbReference type="Gene3D" id="3.10.450.50">
    <property type="match status" value="1"/>
</dbReference>
<dbReference type="KEGG" id="sfw:WN53_14005"/>
<evidence type="ECO:0000313" key="1">
    <source>
        <dbReference type="EMBL" id="VTR34899.1"/>
    </source>
</evidence>
<name>A0A0F7D3J4_SERFO</name>
<dbReference type="AlphaFoldDB" id="A0A0F7D3J4"/>
<dbReference type="STRING" id="47917.AV650_09555"/>
<accession>A0A0F7D3J4</accession>
<proteinExistence type="predicted"/>
<dbReference type="RefSeq" id="WP_024483899.1">
    <property type="nucleotide sequence ID" value="NZ_CAMKUH010000013.1"/>
</dbReference>
<dbReference type="EMBL" id="CABEEZ010000077">
    <property type="protein sequence ID" value="VTR34899.1"/>
    <property type="molecule type" value="Genomic_DNA"/>
</dbReference>
<sequence>MTYQTLVLSALQQIVANPEHQPELIAKLFSRHYRQTVDGQTLDYPQFIQHMALLKQITCSMQLEILAIAAAGENVFTHHWVNIEKRDGSQSQIRVLAHFTVRDSQIQSCVELTQLLAGEHQDRDLGSRR</sequence>
<dbReference type="SUPFAM" id="SSF54427">
    <property type="entry name" value="NTF2-like"/>
    <property type="match status" value="1"/>
</dbReference>
<reference evidence="1" key="1">
    <citation type="submission" date="2019-05" db="EMBL/GenBank/DDBJ databases">
        <authorList>
            <consortium name="Pathogen Informatics"/>
        </authorList>
    </citation>
    <scope>NUCLEOTIDE SEQUENCE [LARGE SCALE GENOMIC DNA]</scope>
    <source>
        <strain evidence="1">NCTC12965</strain>
    </source>
</reference>
<protein>
    <submittedName>
        <fullName evidence="1">Uncharacterized protein</fullName>
    </submittedName>
</protein>
<gene>
    <name evidence="1" type="ORF">NCTC12965_03707</name>
</gene>
<dbReference type="GeneID" id="30321284"/>
<dbReference type="InterPro" id="IPR032710">
    <property type="entry name" value="NTF2-like_dom_sf"/>
</dbReference>
<organism evidence="1">
    <name type="scientific">Serratia fonticola</name>
    <dbReference type="NCBI Taxonomy" id="47917"/>
    <lineage>
        <taxon>Bacteria</taxon>
        <taxon>Pseudomonadati</taxon>
        <taxon>Pseudomonadota</taxon>
        <taxon>Gammaproteobacteria</taxon>
        <taxon>Enterobacterales</taxon>
        <taxon>Yersiniaceae</taxon>
        <taxon>Serratia</taxon>
    </lineage>
</organism>